<evidence type="ECO:0000313" key="3">
    <source>
        <dbReference type="Proteomes" id="UP000264002"/>
    </source>
</evidence>
<sequence length="347" mass="38209">MNKIWSVVLIVIAVLSVAAGTYWYVEFRPLAGQSETEQTTTSEQTQKSESIQVPPVSSVQKDEPPQTAEIPSESLQQSSEEPPVQEVPSVPVMKVEAQQSVLQVTKPMPLPVDPLITNGILKLPRPKGPVVQIPFAPPIVAETDHAGEGLVQETTPVLDMEEEPRKKEEQETIPLPEEEIQTVVLKPSTPPIASSNVSFDQEAFQWSVNSSVSFLDYQYPGGDKGFDIQVDLLKHGEGAFRFGGTLEYAKVEDDHEISVLGKVQWNLRNDKPLSFPLSISLGPTVIIPSSGNNEFGVTGKIQGGISYALTEWMRVFYEVGVQAQWNITANDFTTQLEPMRIGFGFSF</sequence>
<reference evidence="2 3" key="2">
    <citation type="submission" date="2018-09" db="EMBL/GenBank/DDBJ databases">
        <title>Genome of Sphaerochaeta halotolerans strain 4-11.</title>
        <authorList>
            <person name="Nazina T.N."/>
            <person name="Sokolova D.S."/>
        </authorList>
    </citation>
    <scope>NUCLEOTIDE SEQUENCE [LARGE SCALE GENOMIC DNA]</scope>
    <source>
        <strain evidence="2 3">4-11</strain>
    </source>
</reference>
<dbReference type="AlphaFoldDB" id="A0A372MIY9"/>
<name>A0A372MIY9_9SPIR</name>
<accession>A0A372MIY9</accession>
<evidence type="ECO:0000313" key="2">
    <source>
        <dbReference type="EMBL" id="RFU95741.1"/>
    </source>
</evidence>
<feature type="compositionally biased region" description="Low complexity" evidence="1">
    <location>
        <begin position="71"/>
        <end position="88"/>
    </location>
</feature>
<evidence type="ECO:0000256" key="1">
    <source>
        <dbReference type="SAM" id="MobiDB-lite"/>
    </source>
</evidence>
<feature type="region of interest" description="Disordered" evidence="1">
    <location>
        <begin position="34"/>
        <end position="88"/>
    </location>
</feature>
<proteinExistence type="predicted"/>
<organism evidence="2 3">
    <name type="scientific">Sphaerochaeta halotolerans</name>
    <dbReference type="NCBI Taxonomy" id="2293840"/>
    <lineage>
        <taxon>Bacteria</taxon>
        <taxon>Pseudomonadati</taxon>
        <taxon>Spirochaetota</taxon>
        <taxon>Spirochaetia</taxon>
        <taxon>Spirochaetales</taxon>
        <taxon>Sphaerochaetaceae</taxon>
        <taxon>Sphaerochaeta</taxon>
    </lineage>
</organism>
<dbReference type="RefSeq" id="WP_117329138.1">
    <property type="nucleotide sequence ID" value="NZ_QUWK01000002.1"/>
</dbReference>
<dbReference type="Proteomes" id="UP000264002">
    <property type="component" value="Unassembled WGS sequence"/>
</dbReference>
<reference evidence="3" key="1">
    <citation type="submission" date="2018-08" db="EMBL/GenBank/DDBJ databases">
        <authorList>
            <person name="Grouzdev D.S."/>
            <person name="Krutkina M.S."/>
        </authorList>
    </citation>
    <scope>NUCLEOTIDE SEQUENCE [LARGE SCALE GENOMIC DNA]</scope>
    <source>
        <strain evidence="3">4-11</strain>
    </source>
</reference>
<keyword evidence="3" id="KW-1185">Reference proteome</keyword>
<dbReference type="EMBL" id="QUWK01000002">
    <property type="protein sequence ID" value="RFU95741.1"/>
    <property type="molecule type" value="Genomic_DNA"/>
</dbReference>
<gene>
    <name evidence="2" type="ORF">DYP60_01655</name>
</gene>
<feature type="compositionally biased region" description="Low complexity" evidence="1">
    <location>
        <begin position="34"/>
        <end position="50"/>
    </location>
</feature>
<comment type="caution">
    <text evidence="2">The sequence shown here is derived from an EMBL/GenBank/DDBJ whole genome shotgun (WGS) entry which is preliminary data.</text>
</comment>
<protein>
    <submittedName>
        <fullName evidence="2">Uncharacterized protein</fullName>
    </submittedName>
</protein>